<dbReference type="OrthoDB" id="6730379at2759"/>
<feature type="transmembrane region" description="Helical" evidence="7">
    <location>
        <begin position="241"/>
        <end position="264"/>
    </location>
</feature>
<protein>
    <submittedName>
        <fullName evidence="8">Putative transporter</fullName>
    </submittedName>
</protein>
<feature type="transmembrane region" description="Helical" evidence="7">
    <location>
        <begin position="216"/>
        <end position="235"/>
    </location>
</feature>
<feature type="transmembrane region" description="Helical" evidence="7">
    <location>
        <begin position="82"/>
        <end position="99"/>
    </location>
</feature>
<accession>A0A0N0NKD9</accession>
<feature type="region of interest" description="Disordered" evidence="6">
    <location>
        <begin position="1"/>
        <end position="29"/>
    </location>
</feature>
<evidence type="ECO:0000256" key="5">
    <source>
        <dbReference type="ARBA" id="ARBA00023136"/>
    </source>
</evidence>
<gene>
    <name evidence="8" type="ORF">AB675_1011</name>
</gene>
<dbReference type="PANTHER" id="PTHR43791">
    <property type="entry name" value="PERMEASE-RELATED"/>
    <property type="match status" value="1"/>
</dbReference>
<proteinExistence type="predicted"/>
<dbReference type="EMBL" id="LFJN01000020">
    <property type="protein sequence ID" value="KPI38031.1"/>
    <property type="molecule type" value="Genomic_DNA"/>
</dbReference>
<feature type="transmembrane region" description="Helical" evidence="7">
    <location>
        <begin position="361"/>
        <end position="379"/>
    </location>
</feature>
<dbReference type="PANTHER" id="PTHR43791:SF81">
    <property type="entry name" value="TRANSPORTER, PUTATIVE (AFU_ORTHOLOGUE AFUA_7G01190)-RELATED"/>
    <property type="match status" value="1"/>
</dbReference>
<evidence type="ECO:0000256" key="3">
    <source>
        <dbReference type="ARBA" id="ARBA00022692"/>
    </source>
</evidence>
<dbReference type="AlphaFoldDB" id="A0A0N0NKD9"/>
<dbReference type="InterPro" id="IPR011701">
    <property type="entry name" value="MFS"/>
</dbReference>
<evidence type="ECO:0000256" key="7">
    <source>
        <dbReference type="SAM" id="Phobius"/>
    </source>
</evidence>
<comment type="caution">
    <text evidence="8">The sequence shown here is derived from an EMBL/GenBank/DDBJ whole genome shotgun (WGS) entry which is preliminary data.</text>
</comment>
<evidence type="ECO:0000256" key="4">
    <source>
        <dbReference type="ARBA" id="ARBA00022989"/>
    </source>
</evidence>
<keyword evidence="5 7" id="KW-0472">Membrane</keyword>
<dbReference type="Proteomes" id="UP000038010">
    <property type="component" value="Unassembled WGS sequence"/>
</dbReference>
<dbReference type="Pfam" id="PF07690">
    <property type="entry name" value="MFS_1"/>
    <property type="match status" value="1"/>
</dbReference>
<evidence type="ECO:0000256" key="6">
    <source>
        <dbReference type="SAM" id="MobiDB-lite"/>
    </source>
</evidence>
<organism evidence="8 9">
    <name type="scientific">Cyphellophora attinorum</name>
    <dbReference type="NCBI Taxonomy" id="1664694"/>
    <lineage>
        <taxon>Eukaryota</taxon>
        <taxon>Fungi</taxon>
        <taxon>Dikarya</taxon>
        <taxon>Ascomycota</taxon>
        <taxon>Pezizomycotina</taxon>
        <taxon>Eurotiomycetes</taxon>
        <taxon>Chaetothyriomycetidae</taxon>
        <taxon>Chaetothyriales</taxon>
        <taxon>Cyphellophoraceae</taxon>
        <taxon>Cyphellophora</taxon>
    </lineage>
</organism>
<evidence type="ECO:0000256" key="1">
    <source>
        <dbReference type="ARBA" id="ARBA00004141"/>
    </source>
</evidence>
<feature type="transmembrane region" description="Helical" evidence="7">
    <location>
        <begin position="154"/>
        <end position="176"/>
    </location>
</feature>
<dbReference type="GeneID" id="28730737"/>
<sequence length="539" mass="60183">MGSPQDLQKDDEKTVAATSGPLEMQQSQMDDDNLKTARSNIQGDIKDLDEAGLFLQQHNFSGDYLAELLEDTAMNKRVIRKVDLLLMPLLCGTYFLQYIDKQAVSYSAVFDLFETTGITGSQYSWLGSIFYFAYFFAEWPSAYLAQHFPTGRVIACYCFMWGTVMLCTAATHNFAGFAAMRFLLGVFESVVTPAFMMIVGQYYLKYQQPARAGMFYCFNGVGSATGGIIFYGVGYAKNFPVWKIIYLICGGLTVLWAIVLFFRLPNDIMSWKKFTPEERALLIARAAKNRTGVLNRKIKVSQIREALTDPQIWILFFFTLLNEIINGGIATLASSLSSLWLAVMWVFTGPFLASRIKNARTYIMALWLCPTIIGTTLIWKLPRTNLGGGLAGYYMVGSFVGALVIALQFPASNVAGYTKRTTSTAFVFLAYCIGNIIGTSPKPQTAQFFLTNYSLIDTPLPGPQAFLAREAPIYETGVKTVLACSVGQCILALVLRALLVYRNKKRDREEAENPSPPDDGSEVLEDLTDFQNRKFRYSL</sequence>
<dbReference type="InterPro" id="IPR036259">
    <property type="entry name" value="MFS_trans_sf"/>
</dbReference>
<feature type="transmembrane region" description="Helical" evidence="7">
    <location>
        <begin position="480"/>
        <end position="499"/>
    </location>
</feature>
<keyword evidence="9" id="KW-1185">Reference proteome</keyword>
<keyword evidence="4 7" id="KW-1133">Transmembrane helix</keyword>
<evidence type="ECO:0000256" key="2">
    <source>
        <dbReference type="ARBA" id="ARBA00022448"/>
    </source>
</evidence>
<comment type="subcellular location">
    <subcellularLocation>
        <location evidence="1">Membrane</location>
        <topology evidence="1">Multi-pass membrane protein</topology>
    </subcellularLocation>
</comment>
<keyword evidence="2" id="KW-0813">Transport</keyword>
<dbReference type="RefSeq" id="XP_017997994.1">
    <property type="nucleotide sequence ID" value="XM_018138868.1"/>
</dbReference>
<dbReference type="Gene3D" id="1.20.1250.20">
    <property type="entry name" value="MFS general substrate transporter like domains"/>
    <property type="match status" value="1"/>
</dbReference>
<dbReference type="VEuPathDB" id="FungiDB:AB675_1011"/>
<feature type="transmembrane region" description="Helical" evidence="7">
    <location>
        <begin position="182"/>
        <end position="204"/>
    </location>
</feature>
<evidence type="ECO:0000313" key="8">
    <source>
        <dbReference type="EMBL" id="KPI38031.1"/>
    </source>
</evidence>
<feature type="transmembrane region" description="Helical" evidence="7">
    <location>
        <begin position="123"/>
        <end position="142"/>
    </location>
</feature>
<feature type="transmembrane region" description="Helical" evidence="7">
    <location>
        <begin position="312"/>
        <end position="332"/>
    </location>
</feature>
<keyword evidence="3 7" id="KW-0812">Transmembrane</keyword>
<feature type="transmembrane region" description="Helical" evidence="7">
    <location>
        <begin position="391"/>
        <end position="409"/>
    </location>
</feature>
<name>A0A0N0NKD9_9EURO</name>
<feature type="transmembrane region" description="Helical" evidence="7">
    <location>
        <begin position="421"/>
        <end position="438"/>
    </location>
</feature>
<evidence type="ECO:0000313" key="9">
    <source>
        <dbReference type="Proteomes" id="UP000038010"/>
    </source>
</evidence>
<dbReference type="SUPFAM" id="SSF103473">
    <property type="entry name" value="MFS general substrate transporter"/>
    <property type="match status" value="1"/>
</dbReference>
<feature type="transmembrane region" description="Helical" evidence="7">
    <location>
        <begin position="338"/>
        <end position="354"/>
    </location>
</feature>
<dbReference type="GO" id="GO:0016020">
    <property type="term" value="C:membrane"/>
    <property type="evidence" value="ECO:0007669"/>
    <property type="project" value="UniProtKB-SubCell"/>
</dbReference>
<reference evidence="8 9" key="1">
    <citation type="submission" date="2015-06" db="EMBL/GenBank/DDBJ databases">
        <title>Draft genome of the ant-associated black yeast Phialophora attae CBS 131958.</title>
        <authorList>
            <person name="Moreno L.F."/>
            <person name="Stielow B.J."/>
            <person name="de Hoog S."/>
            <person name="Vicente V.A."/>
            <person name="Weiss V.A."/>
            <person name="de Vries M."/>
            <person name="Cruz L.M."/>
            <person name="Souza E.M."/>
        </authorList>
    </citation>
    <scope>NUCLEOTIDE SEQUENCE [LARGE SCALE GENOMIC DNA]</scope>
    <source>
        <strain evidence="8 9">CBS 131958</strain>
    </source>
</reference>
<dbReference type="GO" id="GO:0022857">
    <property type="term" value="F:transmembrane transporter activity"/>
    <property type="evidence" value="ECO:0007669"/>
    <property type="project" value="InterPro"/>
</dbReference>